<protein>
    <submittedName>
        <fullName evidence="1">Alpha/beta hydrolase</fullName>
    </submittedName>
</protein>
<evidence type="ECO:0000313" key="1">
    <source>
        <dbReference type="EMBL" id="PCO06570.1"/>
    </source>
</evidence>
<gene>
    <name evidence="1" type="ORF">AWR36_001940</name>
</gene>
<comment type="caution">
    <text evidence="1">The sequence shown here is derived from an EMBL/GenBank/DDBJ whole genome shotgun (WGS) entry which is preliminary data.</text>
</comment>
<evidence type="ECO:0000313" key="2">
    <source>
        <dbReference type="Proteomes" id="UP000218427"/>
    </source>
</evidence>
<reference evidence="1" key="1">
    <citation type="submission" date="2017-08" db="EMBL/GenBank/DDBJ databases">
        <title>Microbulbifer marisrubri sp. nov., a halophilic alphaproteobacterium isolated from marine sediment of the Yellow Sea, China.</title>
        <authorList>
            <person name="Zhang G."/>
            <person name="Xiong Q."/>
        </authorList>
    </citation>
    <scope>NUCLEOTIDE SEQUENCE [LARGE SCALE GENOMIC DNA]</scope>
    <source>
        <strain evidence="1">WRN-8</strain>
    </source>
</reference>
<dbReference type="SUPFAM" id="SSF53474">
    <property type="entry name" value="alpha/beta-Hydrolases"/>
    <property type="match status" value="1"/>
</dbReference>
<dbReference type="RefSeq" id="WP_067080176.1">
    <property type="nucleotide sequence ID" value="NZ_LRFG02000001.1"/>
</dbReference>
<organism evidence="1 2">
    <name type="scientific">Microbulbifer flavimaris</name>
    <dbReference type="NCBI Taxonomy" id="1781068"/>
    <lineage>
        <taxon>Bacteria</taxon>
        <taxon>Pseudomonadati</taxon>
        <taxon>Pseudomonadota</taxon>
        <taxon>Gammaproteobacteria</taxon>
        <taxon>Cellvibrionales</taxon>
        <taxon>Microbulbiferaceae</taxon>
        <taxon>Microbulbifer</taxon>
    </lineage>
</organism>
<dbReference type="EMBL" id="LRFG02000001">
    <property type="protein sequence ID" value="PCO06570.1"/>
    <property type="molecule type" value="Genomic_DNA"/>
</dbReference>
<keyword evidence="2" id="KW-1185">Reference proteome</keyword>
<proteinExistence type="predicted"/>
<keyword evidence="1" id="KW-0378">Hydrolase</keyword>
<dbReference type="PROSITE" id="PS51257">
    <property type="entry name" value="PROKAR_LIPOPROTEIN"/>
    <property type="match status" value="1"/>
</dbReference>
<dbReference type="InterPro" id="IPR029058">
    <property type="entry name" value="AB_hydrolase_fold"/>
</dbReference>
<dbReference type="Proteomes" id="UP000218427">
    <property type="component" value="Unassembled WGS sequence"/>
</dbReference>
<dbReference type="GO" id="GO:0016787">
    <property type="term" value="F:hydrolase activity"/>
    <property type="evidence" value="ECO:0007669"/>
    <property type="project" value="UniProtKB-KW"/>
</dbReference>
<accession>A0ABX4I2C5</accession>
<dbReference type="Gene3D" id="3.40.50.1820">
    <property type="entry name" value="alpha/beta hydrolase"/>
    <property type="match status" value="1"/>
</dbReference>
<sequence>MKYAFLTVIVLIAAGCGGTGDSSRSERPDASANDQCPHSNPAVCIDDLADLSIDSLRARPYQSKLALLERPAPAPLPHADTLLASYDSDGLRIYTRIDIPHGTPPQGGFPLAIFSHGWVGIEAAPGYQFGLNHDSFYGEIVAALTGAGFAVLSPGFRGHGTVGGVPAEGHEFMQVWDNGSYLSPSFYAIDLVNLLAALRGYAALEWASYSIETPRLDLDRVNLLGHSQGGDAALTALAITGDNPNTGQFHAASIWSGNIPDKLTQANTFGPMGASPQAFLAGDGSWNGTATDGNGHTNADFVFGFPPDWIGTPHPAEWTWQRQTWSTGTVLKALTDKYRQMYETINRYVLNIDDATFTISRDDNGQLQIDHDPRIATALASVSAYPAAKHISVPLALHFSDRDYYSLPAWNQRLQNNILKAGGMAYAFEYPGTTHSLKVSQHDWFSPAGTQPGVACALARDALLFNGDRPDARNCKDFKQVEKTEATP</sequence>
<name>A0ABX4I2C5_9GAMM</name>